<evidence type="ECO:0000256" key="1">
    <source>
        <dbReference type="ARBA" id="ARBA00004418"/>
    </source>
</evidence>
<dbReference type="SMART" id="SM00858">
    <property type="entry name" value="SAF"/>
    <property type="match status" value="1"/>
</dbReference>
<evidence type="ECO:0000256" key="2">
    <source>
        <dbReference type="ARBA" id="ARBA00022729"/>
    </source>
</evidence>
<comment type="similarity">
    <text evidence="4">Belongs to the FlgA family.</text>
</comment>
<dbReference type="Proteomes" id="UP000282125">
    <property type="component" value="Unassembled WGS sequence"/>
</dbReference>
<dbReference type="OrthoDB" id="7727421at2"/>
<proteinExistence type="inferred from homology"/>
<dbReference type="Gene3D" id="3.90.1210.10">
    <property type="entry name" value="Antifreeze-like/N-acetylneuraminic acid synthase C-terminal domain"/>
    <property type="match status" value="1"/>
</dbReference>
<evidence type="ECO:0000259" key="5">
    <source>
        <dbReference type="SMART" id="SM00858"/>
    </source>
</evidence>
<dbReference type="NCBIfam" id="TIGR03170">
    <property type="entry name" value="flgA_cterm"/>
    <property type="match status" value="1"/>
</dbReference>
<feature type="signal peptide" evidence="4">
    <location>
        <begin position="1"/>
        <end position="20"/>
    </location>
</feature>
<reference evidence="6 7" key="1">
    <citation type="submission" date="2018-11" db="EMBL/GenBank/DDBJ databases">
        <title>Gemmobacter sp. nov., YIM 102744-1 draft genome.</title>
        <authorList>
            <person name="Li G."/>
            <person name="Jiang Y."/>
        </authorList>
    </citation>
    <scope>NUCLEOTIDE SEQUENCE [LARGE SCALE GENOMIC DNA]</scope>
    <source>
        <strain evidence="6 7">YIM 102744-1</strain>
    </source>
</reference>
<feature type="domain" description="SAF" evidence="5">
    <location>
        <begin position="98"/>
        <end position="160"/>
    </location>
</feature>
<evidence type="ECO:0000313" key="6">
    <source>
        <dbReference type="EMBL" id="RRH75785.1"/>
    </source>
</evidence>
<dbReference type="PANTHER" id="PTHR36307:SF1">
    <property type="entry name" value="FLAGELLA BASAL BODY P-RING FORMATION PROTEIN FLGA"/>
    <property type="match status" value="1"/>
</dbReference>
<dbReference type="InterPro" id="IPR017585">
    <property type="entry name" value="SAF_FlgA"/>
</dbReference>
<comment type="subcellular location">
    <subcellularLocation>
        <location evidence="1 4">Periplasm</location>
    </subcellularLocation>
</comment>
<keyword evidence="6" id="KW-0969">Cilium</keyword>
<dbReference type="PANTHER" id="PTHR36307">
    <property type="entry name" value="FLAGELLA BASAL BODY P-RING FORMATION PROTEIN FLGA"/>
    <property type="match status" value="1"/>
</dbReference>
<organism evidence="6 7">
    <name type="scientific">Falsigemmobacter faecalis</name>
    <dbReference type="NCBI Taxonomy" id="2488730"/>
    <lineage>
        <taxon>Bacteria</taxon>
        <taxon>Pseudomonadati</taxon>
        <taxon>Pseudomonadota</taxon>
        <taxon>Alphaproteobacteria</taxon>
        <taxon>Rhodobacterales</taxon>
        <taxon>Paracoccaceae</taxon>
        <taxon>Falsigemmobacter</taxon>
    </lineage>
</organism>
<accession>A0A3P3DNN5</accession>
<dbReference type="Pfam" id="PF13144">
    <property type="entry name" value="ChapFlgA"/>
    <property type="match status" value="1"/>
</dbReference>
<feature type="chain" id="PRO_5017855875" description="Flagella basal body P-ring formation protein FlgA" evidence="4">
    <location>
        <begin position="21"/>
        <end position="223"/>
    </location>
</feature>
<sequence>MMRGWRLALCLILAGTPLRAELTPVPLEMLLEAALTEAAGPGLPPGASLELMLPEGLPPEALRVISLREDLANGRFAAVIEPQRGAHLTLAGRFQAMVDVPVPLRSLAPGDMARAEDFTLRRLPLQALTATAVLGFEQIRGREVRRLLPEGRPVPAGSLREPRVIRRGDRLELLYTARGLRVTAAARALEDAALGATVRVQNLSSGKIVTGQALTDGRVEIDR</sequence>
<dbReference type="EMBL" id="RRAZ01000009">
    <property type="protein sequence ID" value="RRH75785.1"/>
    <property type="molecule type" value="Genomic_DNA"/>
</dbReference>
<evidence type="ECO:0000256" key="3">
    <source>
        <dbReference type="ARBA" id="ARBA00022764"/>
    </source>
</evidence>
<dbReference type="Gene3D" id="2.30.30.760">
    <property type="match status" value="1"/>
</dbReference>
<protein>
    <recommendedName>
        <fullName evidence="4">Flagella basal body P-ring formation protein FlgA</fullName>
    </recommendedName>
</protein>
<comment type="function">
    <text evidence="4">Involved in the assembly process of the P-ring formation. It may associate with FlgF on the rod constituting a structure essential for the P-ring assembly or may act as a modulator protein for the P-ring assembly.</text>
</comment>
<keyword evidence="3 4" id="KW-0574">Periplasm</keyword>
<keyword evidence="2 4" id="KW-0732">Signal</keyword>
<dbReference type="InterPro" id="IPR013974">
    <property type="entry name" value="SAF"/>
</dbReference>
<dbReference type="GO" id="GO:0042597">
    <property type="term" value="C:periplasmic space"/>
    <property type="evidence" value="ECO:0007669"/>
    <property type="project" value="UniProtKB-SubCell"/>
</dbReference>
<keyword evidence="6" id="KW-0282">Flagellum</keyword>
<dbReference type="InterPro" id="IPR039246">
    <property type="entry name" value="Flagellar_FlgA"/>
</dbReference>
<gene>
    <name evidence="6" type="primary">flgA</name>
    <name evidence="6" type="ORF">EG244_07610</name>
</gene>
<keyword evidence="7" id="KW-1185">Reference proteome</keyword>
<dbReference type="GO" id="GO:0044780">
    <property type="term" value="P:bacterial-type flagellum assembly"/>
    <property type="evidence" value="ECO:0007669"/>
    <property type="project" value="InterPro"/>
</dbReference>
<evidence type="ECO:0000256" key="4">
    <source>
        <dbReference type="RuleBase" id="RU362063"/>
    </source>
</evidence>
<keyword evidence="4" id="KW-1005">Bacterial flagellum biogenesis</keyword>
<keyword evidence="6" id="KW-0966">Cell projection</keyword>
<comment type="caution">
    <text evidence="6">The sequence shown here is derived from an EMBL/GenBank/DDBJ whole genome shotgun (WGS) entry which is preliminary data.</text>
</comment>
<dbReference type="RefSeq" id="WP_124964410.1">
    <property type="nucleotide sequence ID" value="NZ_RRAZ01000009.1"/>
</dbReference>
<dbReference type="CDD" id="cd11614">
    <property type="entry name" value="SAF_CpaB_FlgA_like"/>
    <property type="match status" value="1"/>
</dbReference>
<name>A0A3P3DNN5_9RHOB</name>
<dbReference type="AlphaFoldDB" id="A0A3P3DNN5"/>
<evidence type="ECO:0000313" key="7">
    <source>
        <dbReference type="Proteomes" id="UP000282125"/>
    </source>
</evidence>